<gene>
    <name evidence="1" type="ORF">AcetOrient_orf02705</name>
</gene>
<proteinExistence type="predicted"/>
<dbReference type="EMBL" id="AP018515">
    <property type="protein sequence ID" value="BBC80154.1"/>
    <property type="molecule type" value="Genomic_DNA"/>
</dbReference>
<dbReference type="AlphaFoldDB" id="A0A2Z5ZHE2"/>
<name>A0A2Z5ZHE2_9PROT</name>
<protein>
    <submittedName>
        <fullName evidence="1">Heme exporter protein A</fullName>
    </submittedName>
</protein>
<organism evidence="1 2">
    <name type="scientific">Acetobacter orientalis</name>
    <dbReference type="NCBI Taxonomy" id="146474"/>
    <lineage>
        <taxon>Bacteria</taxon>
        <taxon>Pseudomonadati</taxon>
        <taxon>Pseudomonadota</taxon>
        <taxon>Alphaproteobacteria</taxon>
        <taxon>Acetobacterales</taxon>
        <taxon>Acetobacteraceae</taxon>
        <taxon>Acetobacter</taxon>
    </lineage>
</organism>
<accession>A0A2Z5ZHE2</accession>
<dbReference type="Proteomes" id="UP000270034">
    <property type="component" value="Chromosome"/>
</dbReference>
<evidence type="ECO:0000313" key="1">
    <source>
        <dbReference type="EMBL" id="BBC80154.1"/>
    </source>
</evidence>
<dbReference type="KEGG" id="aot:AcetOri_orf02705"/>
<reference evidence="1 2" key="1">
    <citation type="submission" date="2018-02" db="EMBL/GenBank/DDBJ databases">
        <title>Acetobacter orientalis genome.</title>
        <authorList>
            <person name="Nakashima N."/>
            <person name="Tamura T."/>
        </authorList>
    </citation>
    <scope>NUCLEOTIDE SEQUENCE [LARGE SCALE GENOMIC DNA]</scope>
    <source>
        <strain evidence="1 2">FAN1</strain>
    </source>
</reference>
<sequence length="39" mass="4399">MGARLDIPLAVEHTGTLVRHKRARDHERASSPVFVGFDR</sequence>
<evidence type="ECO:0000313" key="2">
    <source>
        <dbReference type="Proteomes" id="UP000270034"/>
    </source>
</evidence>